<evidence type="ECO:0000256" key="3">
    <source>
        <dbReference type="ARBA" id="ARBA00022679"/>
    </source>
</evidence>
<name>A0A1Y1S871_9MICR</name>
<dbReference type="InterPro" id="IPR002877">
    <property type="entry name" value="RNA_MeTrfase_FtsJ_dom"/>
</dbReference>
<comment type="caution">
    <text evidence="8">The sequence shown here is derived from an EMBL/GenBank/DDBJ whole genome shotgun (WGS) entry which is preliminary data.</text>
</comment>
<dbReference type="InterPro" id="IPR029063">
    <property type="entry name" value="SAM-dependent_MTases_sf"/>
</dbReference>
<keyword evidence="9" id="KW-1185">Reference proteome</keyword>
<keyword evidence="4" id="KW-0949">S-adenosyl-L-methionine</keyword>
<keyword evidence="2" id="KW-0489">Methyltransferase</keyword>
<dbReference type="Proteomes" id="UP000192639">
    <property type="component" value="Unassembled WGS sequence"/>
</dbReference>
<evidence type="ECO:0000256" key="1">
    <source>
        <dbReference type="ARBA" id="ARBA00022552"/>
    </source>
</evidence>
<evidence type="ECO:0000256" key="4">
    <source>
        <dbReference type="ARBA" id="ARBA00022691"/>
    </source>
</evidence>
<evidence type="ECO:0000256" key="2">
    <source>
        <dbReference type="ARBA" id="ARBA00022603"/>
    </source>
</evidence>
<dbReference type="GO" id="GO:0005730">
    <property type="term" value="C:nucleolus"/>
    <property type="evidence" value="ECO:0007669"/>
    <property type="project" value="TreeGrafter"/>
</dbReference>
<evidence type="ECO:0000259" key="7">
    <source>
        <dbReference type="Pfam" id="PF11861"/>
    </source>
</evidence>
<evidence type="ECO:0000259" key="6">
    <source>
        <dbReference type="Pfam" id="PF01728"/>
    </source>
</evidence>
<dbReference type="GO" id="GO:0016435">
    <property type="term" value="F:rRNA (guanine) methyltransferase activity"/>
    <property type="evidence" value="ECO:0007669"/>
    <property type="project" value="TreeGrafter"/>
</dbReference>
<dbReference type="GO" id="GO:0030687">
    <property type="term" value="C:preribosome, large subunit precursor"/>
    <property type="evidence" value="ECO:0007669"/>
    <property type="project" value="TreeGrafter"/>
</dbReference>
<dbReference type="SUPFAM" id="SSF53335">
    <property type="entry name" value="S-adenosyl-L-methionine-dependent methyltransferases"/>
    <property type="match status" value="1"/>
</dbReference>
<organism evidence="8 9">
    <name type="scientific">Enterospora canceri</name>
    <dbReference type="NCBI Taxonomy" id="1081671"/>
    <lineage>
        <taxon>Eukaryota</taxon>
        <taxon>Fungi</taxon>
        <taxon>Fungi incertae sedis</taxon>
        <taxon>Microsporidia</taxon>
        <taxon>Enterocytozoonidae</taxon>
        <taxon>Enterospora</taxon>
    </lineage>
</organism>
<dbReference type="HAMAP" id="MF_01547">
    <property type="entry name" value="RNA_methyltr_E"/>
    <property type="match status" value="1"/>
</dbReference>
<dbReference type="Pfam" id="PF11861">
    <property type="entry name" value="DUF3381"/>
    <property type="match status" value="1"/>
</dbReference>
<dbReference type="GO" id="GO:0008650">
    <property type="term" value="F:rRNA (uridine-2'-O-)-methyltransferase activity"/>
    <property type="evidence" value="ECO:0007669"/>
    <property type="project" value="TreeGrafter"/>
</dbReference>
<dbReference type="AlphaFoldDB" id="A0A1Y1S871"/>
<dbReference type="InterPro" id="IPR015507">
    <property type="entry name" value="rRNA-MeTfrase_E"/>
</dbReference>
<dbReference type="GO" id="GO:0000463">
    <property type="term" value="P:maturation of LSU-rRNA from tricistronic rRNA transcript (SSU-rRNA, 5.8S rRNA, LSU-rRNA)"/>
    <property type="evidence" value="ECO:0007669"/>
    <property type="project" value="TreeGrafter"/>
</dbReference>
<evidence type="ECO:0000313" key="8">
    <source>
        <dbReference type="EMBL" id="ORD94672.1"/>
    </source>
</evidence>
<dbReference type="Gene3D" id="3.40.50.150">
    <property type="entry name" value="Vaccinia Virus protein VP39"/>
    <property type="match status" value="1"/>
</dbReference>
<protein>
    <submittedName>
        <fullName evidence="8">SPB1</fullName>
    </submittedName>
</protein>
<evidence type="ECO:0000313" key="9">
    <source>
        <dbReference type="Proteomes" id="UP000192639"/>
    </source>
</evidence>
<proteinExistence type="inferred from homology"/>
<dbReference type="InterPro" id="IPR050082">
    <property type="entry name" value="RNA_methyltr_RlmE"/>
</dbReference>
<keyword evidence="1" id="KW-0698">rRNA processing</keyword>
<dbReference type="VEuPathDB" id="MicrosporidiaDB:ECANGB1_227"/>
<feature type="domain" description="Ribosomal RNA methyltransferase FtsJ" evidence="6">
    <location>
        <begin position="21"/>
        <end position="197"/>
    </location>
</feature>
<feature type="domain" description="DUF3381" evidence="7">
    <location>
        <begin position="218"/>
        <end position="343"/>
    </location>
</feature>
<gene>
    <name evidence="8" type="primary">SPB1</name>
    <name evidence="8" type="ORF">ECANGB1_227</name>
</gene>
<dbReference type="Pfam" id="PF01728">
    <property type="entry name" value="FtsJ"/>
    <property type="match status" value="1"/>
</dbReference>
<evidence type="ECO:0000256" key="5">
    <source>
        <dbReference type="SAM" id="MobiDB-lite"/>
    </source>
</evidence>
<dbReference type="GO" id="GO:0000466">
    <property type="term" value="P:maturation of 5.8S rRNA from tricistronic rRNA transcript (SSU-rRNA, 5.8S rRNA, LSU-rRNA)"/>
    <property type="evidence" value="ECO:0007669"/>
    <property type="project" value="TreeGrafter"/>
</dbReference>
<accession>A0A1Y1S871</accession>
<dbReference type="EMBL" id="LWDP01000012">
    <property type="protein sequence ID" value="ORD94672.1"/>
    <property type="molecule type" value="Genomic_DNA"/>
</dbReference>
<keyword evidence="3" id="KW-0808">Transferase</keyword>
<dbReference type="PANTHER" id="PTHR10920">
    <property type="entry name" value="RIBOSOMAL RNA METHYLTRANSFERASE"/>
    <property type="match status" value="1"/>
</dbReference>
<feature type="region of interest" description="Disordered" evidence="5">
    <location>
        <begin position="502"/>
        <end position="524"/>
    </location>
</feature>
<dbReference type="OrthoDB" id="1287559at2759"/>
<dbReference type="InterPro" id="IPR024576">
    <property type="entry name" value="rRNA_MeTfrase_Spb1_DUF3381"/>
</dbReference>
<sequence>MAGNKKQRIDKYYLMAKERGYRARSAFKLLEINKKYGFLGDCRVAVDLCAAPGGWLQILMQEMPPTRKIIGVDLDPIERIGDCETFRADITTAECRRELICRLDGHKADVFVHDGAPNFGTSRERDVFVQNDLVLAALRLATEFLADGGTFVTKIHRSENFTKITNLLGELFGRVNVTKPMSSRDESAEIFAVCREFKNPEEIDVRNFDSNHLFAEIEEDTNIYKSTLLSDWIVGNNPIQLFQNTGSFLVDFESALFDDEFRANCRDLKLVGPKEMRQMIRVRQKVIRMTKSGKLECDGLVASKFEIRFSRKDKKDELSDGDEDVLVKLEEEIERQNKKKERKSGFYDDRVFKMDEVALRRKNEFAEMDSCESGPGEDEAIINDESSCSTDYSLNESELECLAMLKENPEQFKESTVDRHLIDSDDVCLPGEERGARRGVVRQRISRKELEAMGRKKRRALRRSSKKMNEIEIEDEQEEATLYKKILRGEFRKQRKKRRLVFANQKGGHSKIPRGQGHVLRLDRRMKHDMYLAKRKKQHKKA</sequence>
<reference evidence="8 9" key="1">
    <citation type="journal article" date="2017" name="Environ. Microbiol.">
        <title>Decay of the glycolytic pathway and adaptation to intranuclear parasitism within Enterocytozoonidae microsporidia.</title>
        <authorList>
            <person name="Wiredu Boakye D."/>
            <person name="Jaroenlak P."/>
            <person name="Prachumwat A."/>
            <person name="Williams T.A."/>
            <person name="Bateman K.S."/>
            <person name="Itsathitphaisarn O."/>
            <person name="Sritunyalucksana K."/>
            <person name="Paszkiewicz K.H."/>
            <person name="Moore K.A."/>
            <person name="Stentiford G.D."/>
            <person name="Williams B.A."/>
        </authorList>
    </citation>
    <scope>NUCLEOTIDE SEQUENCE [LARGE SCALE GENOMIC DNA]</scope>
    <source>
        <strain evidence="8 9">GB1</strain>
    </source>
</reference>
<dbReference type="PANTHER" id="PTHR10920:SF13">
    <property type="entry name" value="PRE-RRNA 2'-O-RIBOSE RNA METHYLTRANSFERASE FTSJ3"/>
    <property type="match status" value="1"/>
</dbReference>